<comment type="caution">
    <text evidence="2">The sequence shown here is derived from an EMBL/GenBank/DDBJ whole genome shotgun (WGS) entry which is preliminary data.</text>
</comment>
<feature type="region of interest" description="Disordered" evidence="1">
    <location>
        <begin position="21"/>
        <end position="67"/>
    </location>
</feature>
<gene>
    <name evidence="2" type="ORF">Ctob_009945</name>
</gene>
<feature type="compositionally biased region" description="Basic and acidic residues" evidence="1">
    <location>
        <begin position="204"/>
        <end position="217"/>
    </location>
</feature>
<evidence type="ECO:0000313" key="2">
    <source>
        <dbReference type="EMBL" id="KOO33410.1"/>
    </source>
</evidence>
<sequence length="420" mass="44593">MRPTLHIGHKNHLRAEAFVARDPSSTPRTTLLPFSALPPVGQGKAPADAALERPTTGASQRHSALSSHGDSTYFEVLEADVLAAQKRLRTMAMPPGATAVRHYSERELQSLREAGGPLAKLALQEVLSDKLEALERAATDVLTRTWPAAREAVEAARSSHPELSRVAPLVALLDGMDAALHDAGARMAGKVEAQAEGASVAAKARQERAQRREDGRVGEGSSSSLAEAAAMRATLLSELTALDIEVARLAVGASRESIARECAREATRHLAESEATESEALDKLPLAIGETERLRASAAAEEAGRAHEHARAAAAEACELREQLVHANEAREAAERAATGAARQCELLSKGADGEETFEAVMAAELATMREAYEARLAAAQQALREAHAAHRRELRLLEESVAPTNRRPGTARPGTAGGR</sequence>
<dbReference type="EMBL" id="JWZX01001526">
    <property type="protein sequence ID" value="KOO33410.1"/>
    <property type="molecule type" value="Genomic_DNA"/>
</dbReference>
<dbReference type="AlphaFoldDB" id="A0A0M0K3K6"/>
<proteinExistence type="predicted"/>
<keyword evidence="3" id="KW-1185">Reference proteome</keyword>
<name>A0A0M0K3K6_9EUKA</name>
<protein>
    <submittedName>
        <fullName evidence="2">Uncharacterized protein</fullName>
    </submittedName>
</protein>
<accession>A0A0M0K3K6</accession>
<feature type="compositionally biased region" description="Polar residues" evidence="1">
    <location>
        <begin position="56"/>
        <end position="67"/>
    </location>
</feature>
<feature type="region of interest" description="Disordered" evidence="1">
    <location>
        <begin position="397"/>
        <end position="420"/>
    </location>
</feature>
<dbReference type="OrthoDB" id="10530586at2759"/>
<organism evidence="2 3">
    <name type="scientific">Chrysochromulina tobinii</name>
    <dbReference type="NCBI Taxonomy" id="1460289"/>
    <lineage>
        <taxon>Eukaryota</taxon>
        <taxon>Haptista</taxon>
        <taxon>Haptophyta</taxon>
        <taxon>Prymnesiophyceae</taxon>
        <taxon>Prymnesiales</taxon>
        <taxon>Chrysochromulinaceae</taxon>
        <taxon>Chrysochromulina</taxon>
    </lineage>
</organism>
<evidence type="ECO:0000313" key="3">
    <source>
        <dbReference type="Proteomes" id="UP000037460"/>
    </source>
</evidence>
<reference evidence="3" key="1">
    <citation type="journal article" date="2015" name="PLoS Genet.">
        <title>Genome Sequence and Transcriptome Analyses of Chrysochromulina tobin: Metabolic Tools for Enhanced Algal Fitness in the Prominent Order Prymnesiales (Haptophyceae).</title>
        <authorList>
            <person name="Hovde B.T."/>
            <person name="Deodato C.R."/>
            <person name="Hunsperger H.M."/>
            <person name="Ryken S.A."/>
            <person name="Yost W."/>
            <person name="Jha R.K."/>
            <person name="Patterson J."/>
            <person name="Monnat R.J. Jr."/>
            <person name="Barlow S.B."/>
            <person name="Starkenburg S.R."/>
            <person name="Cattolico R.A."/>
        </authorList>
    </citation>
    <scope>NUCLEOTIDE SEQUENCE</scope>
    <source>
        <strain evidence="3">CCMP291</strain>
    </source>
</reference>
<evidence type="ECO:0000256" key="1">
    <source>
        <dbReference type="SAM" id="MobiDB-lite"/>
    </source>
</evidence>
<dbReference type="Proteomes" id="UP000037460">
    <property type="component" value="Unassembled WGS sequence"/>
</dbReference>
<feature type="region of interest" description="Disordered" evidence="1">
    <location>
        <begin position="198"/>
        <end position="224"/>
    </location>
</feature>